<keyword evidence="1" id="KW-0812">Transmembrane</keyword>
<gene>
    <name evidence="2" type="ORF">ELAC_1607</name>
</gene>
<feature type="transmembrane region" description="Helical" evidence="1">
    <location>
        <begin position="33"/>
        <end position="50"/>
    </location>
</feature>
<organism evidence="2 3">
    <name type="scientific">Estrella lausannensis</name>
    <dbReference type="NCBI Taxonomy" id="483423"/>
    <lineage>
        <taxon>Bacteria</taxon>
        <taxon>Pseudomonadati</taxon>
        <taxon>Chlamydiota</taxon>
        <taxon>Chlamydiia</taxon>
        <taxon>Parachlamydiales</taxon>
        <taxon>Candidatus Criblamydiaceae</taxon>
        <taxon>Estrella</taxon>
    </lineage>
</organism>
<name>A0A0H5E6L5_9BACT</name>
<dbReference type="AlphaFoldDB" id="A0A0H5E6L5"/>
<feature type="transmembrane region" description="Helical" evidence="1">
    <location>
        <begin position="62"/>
        <end position="84"/>
    </location>
</feature>
<dbReference type="RefSeq" id="WP_098038797.1">
    <property type="nucleotide sequence ID" value="NZ_CWGJ01000025.1"/>
</dbReference>
<proteinExistence type="predicted"/>
<dbReference type="Proteomes" id="UP000220251">
    <property type="component" value="Unassembled WGS sequence"/>
</dbReference>
<feature type="transmembrane region" description="Helical" evidence="1">
    <location>
        <begin position="90"/>
        <end position="108"/>
    </location>
</feature>
<evidence type="ECO:0000313" key="2">
    <source>
        <dbReference type="EMBL" id="CRX38935.1"/>
    </source>
</evidence>
<sequence length="116" mass="12372">MIKSIIIATALLAALISAPLAFLAGTDPALALSLGALLGIANLFAIKSLLETCLLQEKRDAMRIALTFLIKFPLLYLTGYYLFIVSELPVAYTLAGLSLIFLTALMAATRNALVKT</sequence>
<reference evidence="3" key="1">
    <citation type="submission" date="2015-06" db="EMBL/GenBank/DDBJ databases">
        <authorList>
            <person name="Bertelli C."/>
        </authorList>
    </citation>
    <scope>NUCLEOTIDE SEQUENCE [LARGE SCALE GENOMIC DNA]</scope>
    <source>
        <strain evidence="3">CRIB-30</strain>
    </source>
</reference>
<dbReference type="EMBL" id="CWGJ01000025">
    <property type="protein sequence ID" value="CRX38935.1"/>
    <property type="molecule type" value="Genomic_DNA"/>
</dbReference>
<keyword evidence="1" id="KW-0472">Membrane</keyword>
<keyword evidence="3" id="KW-1185">Reference proteome</keyword>
<protein>
    <submittedName>
        <fullName evidence="2">Conserved putative membrane protein</fullName>
    </submittedName>
</protein>
<accession>A0A0H5E6L5</accession>
<evidence type="ECO:0000256" key="1">
    <source>
        <dbReference type="SAM" id="Phobius"/>
    </source>
</evidence>
<keyword evidence="1" id="KW-1133">Transmembrane helix</keyword>
<evidence type="ECO:0000313" key="3">
    <source>
        <dbReference type="Proteomes" id="UP000220251"/>
    </source>
</evidence>